<dbReference type="PANTHER" id="PTHR30050">
    <property type="entry name" value="CHROMOSOMAL REPLICATION INITIATOR PROTEIN DNAA"/>
    <property type="match status" value="1"/>
</dbReference>
<dbReference type="GO" id="GO:0005524">
    <property type="term" value="F:ATP binding"/>
    <property type="evidence" value="ECO:0007669"/>
    <property type="project" value="InterPro"/>
</dbReference>
<dbReference type="Pfam" id="PF01695">
    <property type="entry name" value="IstB_IS21"/>
    <property type="match status" value="1"/>
</dbReference>
<evidence type="ECO:0000313" key="3">
    <source>
        <dbReference type="Proteomes" id="UP000175989"/>
    </source>
</evidence>
<dbReference type="EMBL" id="LROM01000152">
    <property type="protein sequence ID" value="OEZ91482.1"/>
    <property type="molecule type" value="Genomic_DNA"/>
</dbReference>
<sequence length="272" mass="29593">METSPRRITGQGLALMASSERRPRFMSAVLETCAQHGEYTSLLLPGGWSACVKCEHAAEAAATAAAQASWQAELRTRAWEARLGRAAIPERFSDRRLGTYVPTCDEAERALRMVTRYADNFAAVRKAGACLILCGDVGTGKTHLAVGVAHVVLEQGGQAVFTSVMRAVRSVKETYAKGNPKTEAQAIADLVEPDLLILDEVGVQHGSDTEKLVLFEIINGRYEAGRPTIVISNLAIKLLEEYLGARAFDRLREGGGQLVVCDWESYRSRRAA</sequence>
<dbReference type="InterPro" id="IPR002611">
    <property type="entry name" value="IstB_ATP-bd"/>
</dbReference>
<proteinExistence type="predicted"/>
<dbReference type="InterPro" id="IPR003593">
    <property type="entry name" value="AAA+_ATPase"/>
</dbReference>
<dbReference type="GO" id="GO:0006260">
    <property type="term" value="P:DNA replication"/>
    <property type="evidence" value="ECO:0007669"/>
    <property type="project" value="TreeGrafter"/>
</dbReference>
<dbReference type="AlphaFoldDB" id="A0A1E7W690"/>
<protein>
    <submittedName>
        <fullName evidence="2">DNA replication protein DnaC</fullName>
    </submittedName>
</protein>
<evidence type="ECO:0000313" key="2">
    <source>
        <dbReference type="EMBL" id="OEZ91482.1"/>
    </source>
</evidence>
<evidence type="ECO:0000259" key="1">
    <source>
        <dbReference type="SMART" id="SM00382"/>
    </source>
</evidence>
<dbReference type="InterPro" id="IPR027417">
    <property type="entry name" value="P-loop_NTPase"/>
</dbReference>
<dbReference type="Gene3D" id="3.40.50.300">
    <property type="entry name" value="P-loop containing nucleotide triphosphate hydrolases"/>
    <property type="match status" value="1"/>
</dbReference>
<dbReference type="SMART" id="SM00382">
    <property type="entry name" value="AAA"/>
    <property type="match status" value="1"/>
</dbReference>
<dbReference type="SUPFAM" id="SSF52540">
    <property type="entry name" value="P-loop containing nucleoside triphosphate hydrolases"/>
    <property type="match status" value="1"/>
</dbReference>
<name>A0A1E7W690_9BURK</name>
<dbReference type="RefSeq" id="WP_229255505.1">
    <property type="nucleotide sequence ID" value="NZ_LROM01000152.1"/>
</dbReference>
<organism evidence="2 3">
    <name type="scientific">Duganella phyllosphaerae</name>
    <dbReference type="NCBI Taxonomy" id="762836"/>
    <lineage>
        <taxon>Bacteria</taxon>
        <taxon>Pseudomonadati</taxon>
        <taxon>Pseudomonadota</taxon>
        <taxon>Betaproteobacteria</taxon>
        <taxon>Burkholderiales</taxon>
        <taxon>Oxalobacteraceae</taxon>
        <taxon>Telluria group</taxon>
        <taxon>Duganella</taxon>
    </lineage>
</organism>
<dbReference type="CDD" id="cd00009">
    <property type="entry name" value="AAA"/>
    <property type="match status" value="1"/>
</dbReference>
<keyword evidence="3" id="KW-1185">Reference proteome</keyword>
<comment type="caution">
    <text evidence="2">The sequence shown here is derived from an EMBL/GenBank/DDBJ whole genome shotgun (WGS) entry which is preliminary data.</text>
</comment>
<dbReference type="PATRIC" id="fig|762836.4.peg.5235"/>
<reference evidence="3" key="1">
    <citation type="journal article" date="2016" name="Front. Microbiol.">
        <title>Molecular Keys to the Janthinobacterium and Duganella spp. Interaction with the Plant Pathogen Fusarium graminearum.</title>
        <authorList>
            <person name="Haack F.S."/>
            <person name="Poehlein A."/>
            <person name="Kroger C."/>
            <person name="Voigt C.A."/>
            <person name="Piepenbring M."/>
            <person name="Bode H.B."/>
            <person name="Daniel R."/>
            <person name="Schafer W."/>
            <person name="Streit W.R."/>
        </authorList>
    </citation>
    <scope>NUCLEOTIDE SEQUENCE [LARGE SCALE GENOMIC DNA]</scope>
    <source>
        <strain evidence="3">T54</strain>
    </source>
</reference>
<dbReference type="Proteomes" id="UP000175989">
    <property type="component" value="Unassembled WGS sequence"/>
</dbReference>
<feature type="domain" description="AAA+ ATPase" evidence="1">
    <location>
        <begin position="127"/>
        <end position="257"/>
    </location>
</feature>
<dbReference type="PANTHER" id="PTHR30050:SF4">
    <property type="entry name" value="ATP-BINDING PROTEIN RV3427C IN INSERTION SEQUENCE-RELATED"/>
    <property type="match status" value="1"/>
</dbReference>
<gene>
    <name evidence="2" type="primary">dnaC_1</name>
    <name evidence="2" type="ORF">DUPY_50940</name>
</gene>
<accession>A0A1E7W690</accession>